<dbReference type="AlphaFoldDB" id="A0A5N6KTT5"/>
<evidence type="ECO:0000256" key="1">
    <source>
        <dbReference type="SAM" id="MobiDB-lite"/>
    </source>
</evidence>
<feature type="region of interest" description="Disordered" evidence="1">
    <location>
        <begin position="18"/>
        <end position="57"/>
    </location>
</feature>
<comment type="caution">
    <text evidence="2">The sequence shown here is derived from an EMBL/GenBank/DDBJ whole genome shotgun (WGS) entry which is preliminary data.</text>
</comment>
<accession>A0A5N6KTT5</accession>
<protein>
    <submittedName>
        <fullName evidence="2">Uncharacterized protein</fullName>
    </submittedName>
</protein>
<evidence type="ECO:0000313" key="3">
    <source>
        <dbReference type="Proteomes" id="UP000327013"/>
    </source>
</evidence>
<dbReference type="EMBL" id="VIBQ01000012">
    <property type="protein sequence ID" value="KAB8343280.1"/>
    <property type="molecule type" value="Genomic_DNA"/>
</dbReference>
<keyword evidence="3" id="KW-1185">Reference proteome</keyword>
<gene>
    <name evidence="2" type="ORF">FH972_022867</name>
</gene>
<evidence type="ECO:0000313" key="2">
    <source>
        <dbReference type="EMBL" id="KAB8343280.1"/>
    </source>
</evidence>
<sequence length="70" mass="7145">MSGRGGAGNIEAALQAANKVASQDAEPSQRDAEVGGAGLSIVDDASQGDRQYAHSGRGYGICSRTGYHSY</sequence>
<organism evidence="2 3">
    <name type="scientific">Carpinus fangiana</name>
    <dbReference type="NCBI Taxonomy" id="176857"/>
    <lineage>
        <taxon>Eukaryota</taxon>
        <taxon>Viridiplantae</taxon>
        <taxon>Streptophyta</taxon>
        <taxon>Embryophyta</taxon>
        <taxon>Tracheophyta</taxon>
        <taxon>Spermatophyta</taxon>
        <taxon>Magnoliopsida</taxon>
        <taxon>eudicotyledons</taxon>
        <taxon>Gunneridae</taxon>
        <taxon>Pentapetalae</taxon>
        <taxon>rosids</taxon>
        <taxon>fabids</taxon>
        <taxon>Fagales</taxon>
        <taxon>Betulaceae</taxon>
        <taxon>Carpinus</taxon>
    </lineage>
</organism>
<proteinExistence type="predicted"/>
<dbReference type="Proteomes" id="UP000327013">
    <property type="component" value="Unassembled WGS sequence"/>
</dbReference>
<dbReference type="OrthoDB" id="4159136at2759"/>
<reference evidence="2 3" key="1">
    <citation type="submission" date="2019-06" db="EMBL/GenBank/DDBJ databases">
        <title>A chromosomal-level reference genome of Carpinus fangiana (Coryloideae, Betulaceae).</title>
        <authorList>
            <person name="Yang X."/>
            <person name="Wang Z."/>
            <person name="Zhang L."/>
            <person name="Hao G."/>
            <person name="Liu J."/>
            <person name="Yang Y."/>
        </authorList>
    </citation>
    <scope>NUCLEOTIDE SEQUENCE [LARGE SCALE GENOMIC DNA]</scope>
    <source>
        <strain evidence="2">Cfa_2016G</strain>
        <tissue evidence="2">Leaf</tissue>
    </source>
</reference>
<name>A0A5N6KTT5_9ROSI</name>